<protein>
    <recommendedName>
        <fullName evidence="1">VOC domain-containing protein</fullName>
    </recommendedName>
</protein>
<dbReference type="Pfam" id="PF00903">
    <property type="entry name" value="Glyoxalase"/>
    <property type="match status" value="1"/>
</dbReference>
<dbReference type="Gene3D" id="3.10.180.10">
    <property type="entry name" value="2,3-Dihydroxybiphenyl 1,2-Dioxygenase, domain 1"/>
    <property type="match status" value="2"/>
</dbReference>
<dbReference type="InterPro" id="IPR004360">
    <property type="entry name" value="Glyas_Fos-R_dOase_dom"/>
</dbReference>
<dbReference type="SUPFAM" id="SSF54593">
    <property type="entry name" value="Glyoxalase/Bleomycin resistance protein/Dihydroxybiphenyl dioxygenase"/>
    <property type="match status" value="2"/>
</dbReference>
<sequence length="245" mass="26166">MSLPEYSTAAGPGSSRDGMAPNSFDHVALWVADRQPIVDLLCDHLGMHVIDATDTFSLVGADARRGKVTLFDAPGPRNPGVLGHVALRVADLDAALAALPDDLVVERDGDEARFDAYEGLRLALVEVPGTDLDYDLDHVTLRVSDVEQVAEGMARLGLERHGDRLAVAGKEIRLEGGGAPEGERPLLNHLAVLVDSAAQAEAEARRRGDEIAAVVDAANTLAVFVWGPDRIKLEYVEHKPGFALT</sequence>
<reference evidence="2" key="1">
    <citation type="submission" date="2020-02" db="EMBL/GenBank/DDBJ databases">
        <authorList>
            <person name="Meier V. D."/>
        </authorList>
    </citation>
    <scope>NUCLEOTIDE SEQUENCE</scope>
    <source>
        <strain evidence="2">AVDCRST_MAG69</strain>
    </source>
</reference>
<dbReference type="PROSITE" id="PS51819">
    <property type="entry name" value="VOC"/>
    <property type="match status" value="1"/>
</dbReference>
<dbReference type="EMBL" id="CADCVP010000303">
    <property type="protein sequence ID" value="CAA9515756.1"/>
    <property type="molecule type" value="Genomic_DNA"/>
</dbReference>
<dbReference type="InterPro" id="IPR029068">
    <property type="entry name" value="Glyas_Bleomycin-R_OHBP_Dase"/>
</dbReference>
<feature type="domain" description="VOC" evidence="1">
    <location>
        <begin position="23"/>
        <end position="146"/>
    </location>
</feature>
<organism evidence="2">
    <name type="scientific">uncultured Solirubrobacteraceae bacterium</name>
    <dbReference type="NCBI Taxonomy" id="1162706"/>
    <lineage>
        <taxon>Bacteria</taxon>
        <taxon>Bacillati</taxon>
        <taxon>Actinomycetota</taxon>
        <taxon>Thermoleophilia</taxon>
        <taxon>Solirubrobacterales</taxon>
        <taxon>Solirubrobacteraceae</taxon>
        <taxon>environmental samples</taxon>
    </lineage>
</organism>
<evidence type="ECO:0000313" key="2">
    <source>
        <dbReference type="EMBL" id="CAA9515756.1"/>
    </source>
</evidence>
<name>A0A6J4T856_9ACTN</name>
<proteinExistence type="predicted"/>
<accession>A0A6J4T856</accession>
<dbReference type="InterPro" id="IPR037523">
    <property type="entry name" value="VOC_core"/>
</dbReference>
<gene>
    <name evidence="2" type="ORF">AVDCRST_MAG69-2754</name>
</gene>
<dbReference type="AlphaFoldDB" id="A0A6J4T856"/>
<evidence type="ECO:0000259" key="1">
    <source>
        <dbReference type="PROSITE" id="PS51819"/>
    </source>
</evidence>